<evidence type="ECO:0000259" key="1">
    <source>
        <dbReference type="Pfam" id="PF04230"/>
    </source>
</evidence>
<feature type="domain" description="Polysaccharide pyruvyl transferase" evidence="1">
    <location>
        <begin position="15"/>
        <end position="267"/>
    </location>
</feature>
<name>A0ABT0YJV0_9BURK</name>
<evidence type="ECO:0000313" key="3">
    <source>
        <dbReference type="Proteomes" id="UP001165541"/>
    </source>
</evidence>
<protein>
    <submittedName>
        <fullName evidence="2">Polysaccharide pyruvyl transferase family protein</fullName>
    </submittedName>
</protein>
<dbReference type="RefSeq" id="WP_251777200.1">
    <property type="nucleotide sequence ID" value="NZ_JAMKFE010000003.1"/>
</dbReference>
<sequence length="365" mass="41005">MNILLTTFPEQRSANVGDALIAFSALNLLQARYREYSPKVLYREFDLDTLGHHKADSVLAPGFSVSEGVYRNLYSLYADLDRLAHFYPVGCSFQTPLIPGKPLNAFRYGNDTVSFLRNMATRFGPLPCRDASIVRILENNGIAAVYSGDLALFDETLVGKEFTGSAEPSSIVVTIGHHPKYAHQSLRLMHLLKEHFKDAKLYVAFHSRPNGHSLQLAAQATRLGFSELHLYGSVDNLNIYDSIDFHIGYRLHGHVAFLRRRKPSVLLMEDVRSYGFASTPGMEVGCIQAFVQDSLEPEEKAAEAAIGFARDQLRENFLGYARCFASIDRTYTDFIAPYFNNLARNLYLEDSATHKTQYLTEVPIS</sequence>
<proteinExistence type="predicted"/>
<dbReference type="GO" id="GO:0016740">
    <property type="term" value="F:transferase activity"/>
    <property type="evidence" value="ECO:0007669"/>
    <property type="project" value="UniProtKB-KW"/>
</dbReference>
<keyword evidence="3" id="KW-1185">Reference proteome</keyword>
<accession>A0ABT0YJV0</accession>
<evidence type="ECO:0000313" key="2">
    <source>
        <dbReference type="EMBL" id="MCM5679010.1"/>
    </source>
</evidence>
<gene>
    <name evidence="2" type="ORF">M8A51_05630</name>
</gene>
<dbReference type="EMBL" id="JAMKFE010000003">
    <property type="protein sequence ID" value="MCM5679010.1"/>
    <property type="molecule type" value="Genomic_DNA"/>
</dbReference>
<dbReference type="Proteomes" id="UP001165541">
    <property type="component" value="Unassembled WGS sequence"/>
</dbReference>
<reference evidence="2" key="1">
    <citation type="submission" date="2022-05" db="EMBL/GenBank/DDBJ databases">
        <title>Schlegelella sp. nov., isolated from mangrove soil.</title>
        <authorList>
            <person name="Liu Y."/>
            <person name="Ge X."/>
            <person name="Liu W."/>
        </authorList>
    </citation>
    <scope>NUCLEOTIDE SEQUENCE</scope>
    <source>
        <strain evidence="2">S2-27</strain>
    </source>
</reference>
<comment type="caution">
    <text evidence="2">The sequence shown here is derived from an EMBL/GenBank/DDBJ whole genome shotgun (WGS) entry which is preliminary data.</text>
</comment>
<keyword evidence="2" id="KW-0808">Transferase</keyword>
<dbReference type="InterPro" id="IPR007345">
    <property type="entry name" value="Polysacch_pyruvyl_Trfase"/>
</dbReference>
<organism evidence="2 3">
    <name type="scientific">Caldimonas mangrovi</name>
    <dbReference type="NCBI Taxonomy" id="2944811"/>
    <lineage>
        <taxon>Bacteria</taxon>
        <taxon>Pseudomonadati</taxon>
        <taxon>Pseudomonadota</taxon>
        <taxon>Betaproteobacteria</taxon>
        <taxon>Burkholderiales</taxon>
        <taxon>Sphaerotilaceae</taxon>
        <taxon>Caldimonas</taxon>
    </lineage>
</organism>
<dbReference type="Pfam" id="PF04230">
    <property type="entry name" value="PS_pyruv_trans"/>
    <property type="match status" value="1"/>
</dbReference>